<dbReference type="InterPro" id="IPR054528">
    <property type="entry name" value="TcaA_5th"/>
</dbReference>
<proteinExistence type="predicted"/>
<keyword evidence="5" id="KW-1185">Reference proteome</keyword>
<dbReference type="Pfam" id="PF22819">
    <property type="entry name" value="TcaA_5th"/>
    <property type="match status" value="1"/>
</dbReference>
<dbReference type="Proteomes" id="UP001213680">
    <property type="component" value="Chromosome"/>
</dbReference>
<keyword evidence="2" id="KW-0472">Membrane</keyword>
<feature type="domain" description="TcaA protein NTF2-like" evidence="3">
    <location>
        <begin position="116"/>
        <end position="233"/>
    </location>
</feature>
<feature type="compositionally biased region" description="Acidic residues" evidence="1">
    <location>
        <begin position="81"/>
        <end position="101"/>
    </location>
</feature>
<keyword evidence="2" id="KW-1133">Transmembrane helix</keyword>
<dbReference type="RefSeq" id="WP_274356484.1">
    <property type="nucleotide sequence ID" value="NZ_CP118099.1"/>
</dbReference>
<gene>
    <name evidence="4" type="ORF">PTI97_10830</name>
</gene>
<accession>A0ABY7WWP9</accession>
<dbReference type="EMBL" id="CP118099">
    <property type="protein sequence ID" value="WDH75312.1"/>
    <property type="molecule type" value="Genomic_DNA"/>
</dbReference>
<evidence type="ECO:0000313" key="4">
    <source>
        <dbReference type="EMBL" id="WDH75312.1"/>
    </source>
</evidence>
<evidence type="ECO:0000313" key="5">
    <source>
        <dbReference type="Proteomes" id="UP001213680"/>
    </source>
</evidence>
<name>A0ABY7WWP9_9BACL</name>
<evidence type="ECO:0000256" key="2">
    <source>
        <dbReference type="SAM" id="Phobius"/>
    </source>
</evidence>
<dbReference type="Gene3D" id="3.10.450.50">
    <property type="match status" value="1"/>
</dbReference>
<evidence type="ECO:0000256" key="1">
    <source>
        <dbReference type="SAM" id="MobiDB-lite"/>
    </source>
</evidence>
<keyword evidence="2" id="KW-0812">Transmembrane</keyword>
<feature type="region of interest" description="Disordered" evidence="1">
    <location>
        <begin position="69"/>
        <end position="101"/>
    </location>
</feature>
<sequence>MNKCTACGATLKRGQSHCSQCGTKIDAATSGRPSLWKWGVPIALVVLIGVGVWIWSEWNEPLTSKEATTAKDVQQSFSASTEEEESEAATEVEEEASLPDTETETGVFYDPISYRDVDLFMYSFIDAFTSATYSKDTSEVESFLAEGSTFQAQTLDYLNNTLFAKGIEEDQLNTEVISIKVNGENRDSIEDDETATVTTNEEYRIIKDDSSVRATFETTYAVRYEDGKMKIVKNLGSKELSREEEY</sequence>
<evidence type="ECO:0000259" key="3">
    <source>
        <dbReference type="Pfam" id="PF22819"/>
    </source>
</evidence>
<organism evidence="4 5">
    <name type="scientific">Exiguobacterium marinum</name>
    <dbReference type="NCBI Taxonomy" id="273528"/>
    <lineage>
        <taxon>Bacteria</taxon>
        <taxon>Bacillati</taxon>
        <taxon>Bacillota</taxon>
        <taxon>Bacilli</taxon>
        <taxon>Bacillales</taxon>
        <taxon>Bacillales Family XII. Incertae Sedis</taxon>
        <taxon>Exiguobacterium</taxon>
    </lineage>
</organism>
<reference evidence="4 5" key="1">
    <citation type="submission" date="2023-02" db="EMBL/GenBank/DDBJ databases">
        <title>A bacterium isolated from plastisphere.</title>
        <authorList>
            <person name="Sun Y."/>
        </authorList>
    </citation>
    <scope>NUCLEOTIDE SEQUENCE [LARGE SCALE GENOMIC DNA]</scope>
    <source>
        <strain evidence="5">a-1</strain>
    </source>
</reference>
<protein>
    <submittedName>
        <fullName evidence="4">Zinc ribbon domain-containing protein</fullName>
    </submittedName>
</protein>
<feature type="transmembrane region" description="Helical" evidence="2">
    <location>
        <begin position="38"/>
        <end position="55"/>
    </location>
</feature>